<protein>
    <submittedName>
        <fullName evidence="1">Uncharacterized protein</fullName>
    </submittedName>
</protein>
<evidence type="ECO:0000313" key="2">
    <source>
        <dbReference type="Proteomes" id="UP000516117"/>
    </source>
</evidence>
<sequence length="641" mass="68447">MSSTDLALLRAWLRGLNDDGFVALPPATRDGGPFDAADVGVAAAEEAEARGLSPDVSWVGWHNQSHAFKGGRLTGVQHVYHGGDLAEVRRRLSTLPDRFELGGGGSEDEAFTIAVRFDPSAIDLTDDDAVDSALTAMETDRHWYGDHPRMRLRAPLADGAVTWLHAVVADGATAGHRARAFALLDSQDAVTDGELDEAVRALRADVDQPPAAPAHVVVNLLRERGRLGDAATLAADLATALHDRGEPGAGSLLVLAPTTETVEVARRIDAHVAEARIAAALDGNDAWAVGVEIAERLSSQGVDGAAVDRFICGLHTLTPAPFDPAPTTEAEAARLAALLTEPRLPERQRAVLLAWTRRLPEGHVYRSAGAGTVAALDAAVAEAGERLAAAGLDGWCPPIGLDSPHALWETLGEVRDLSPAQEEWFRATLLAPPAAAADVLDAYLLEALVACGRFTTADGDALLKGWRRRFVRRPGPYARVQPALVSLVIGLFEAEHPRAEEVWTAVMQLKQAWARPLQLLLTMYEDVDDAVLERLRGVIVDADLYDQPAAIVAYLFLYAEQAEAEPFEAAVSYVLGEAPGAEVAVRFALELLAGNPRLLSPRYVHPAVAEAGRRAIADDELPADFLRRVARFLGDGARGTA</sequence>
<keyword evidence="2" id="KW-1185">Reference proteome</keyword>
<dbReference type="RefSeq" id="WP_187720352.1">
    <property type="nucleotide sequence ID" value="NZ_BAABBL010000014.1"/>
</dbReference>
<dbReference type="AlphaFoldDB" id="A0A7H0H3V0"/>
<dbReference type="KEGG" id="tdf:H9L22_13330"/>
<name>A0A7H0H3V0_9ACTN</name>
<dbReference type="EMBL" id="CP060789">
    <property type="protein sequence ID" value="QNP55216.1"/>
    <property type="molecule type" value="Genomic_DNA"/>
</dbReference>
<proteinExistence type="predicted"/>
<reference evidence="1 2" key="1">
    <citation type="submission" date="2020-08" db="EMBL/GenBank/DDBJ databases">
        <title>Genome sequence of Tessaracoccus defluvii JCM 17540T.</title>
        <authorList>
            <person name="Hyun D.-W."/>
            <person name="Bae J.-W."/>
        </authorList>
    </citation>
    <scope>NUCLEOTIDE SEQUENCE [LARGE SCALE GENOMIC DNA]</scope>
    <source>
        <strain evidence="1 2">JCM 17540</strain>
    </source>
</reference>
<gene>
    <name evidence="1" type="ORF">H9L22_13330</name>
</gene>
<evidence type="ECO:0000313" key="1">
    <source>
        <dbReference type="EMBL" id="QNP55216.1"/>
    </source>
</evidence>
<organism evidence="1 2">
    <name type="scientific">Tessaracoccus defluvii</name>
    <dbReference type="NCBI Taxonomy" id="1285901"/>
    <lineage>
        <taxon>Bacteria</taxon>
        <taxon>Bacillati</taxon>
        <taxon>Actinomycetota</taxon>
        <taxon>Actinomycetes</taxon>
        <taxon>Propionibacteriales</taxon>
        <taxon>Propionibacteriaceae</taxon>
        <taxon>Tessaracoccus</taxon>
    </lineage>
</organism>
<accession>A0A7H0H3V0</accession>
<dbReference type="Proteomes" id="UP000516117">
    <property type="component" value="Chromosome"/>
</dbReference>